<keyword evidence="2 7" id="KW-0812">Transmembrane</keyword>
<dbReference type="PANTHER" id="PTHR12763:SF28">
    <property type="entry name" value="GEO10507P1-RELATED"/>
    <property type="match status" value="1"/>
</dbReference>
<dbReference type="CDD" id="cd06257">
    <property type="entry name" value="DnaJ"/>
    <property type="match status" value="1"/>
</dbReference>
<dbReference type="GO" id="GO:0016020">
    <property type="term" value="C:membrane"/>
    <property type="evidence" value="ECO:0007669"/>
    <property type="project" value="UniProtKB-SubCell"/>
</dbReference>
<dbReference type="Pfam" id="PF00226">
    <property type="entry name" value="DnaJ"/>
    <property type="match status" value="1"/>
</dbReference>
<dbReference type="SUPFAM" id="SSF46565">
    <property type="entry name" value="Chaperone J-domain"/>
    <property type="match status" value="1"/>
</dbReference>
<evidence type="ECO:0000256" key="2">
    <source>
        <dbReference type="ARBA" id="ARBA00022692"/>
    </source>
</evidence>
<dbReference type="EMBL" id="VEWN01000003">
    <property type="protein sequence ID" value="KAA1057019.1"/>
    <property type="molecule type" value="Genomic_DNA"/>
</dbReference>
<dbReference type="Gene3D" id="1.10.287.110">
    <property type="entry name" value="DnaJ domain"/>
    <property type="match status" value="1"/>
</dbReference>
<keyword evidence="10" id="KW-0614">Plasmid</keyword>
<comment type="caution">
    <text evidence="10">The sequence shown here is derived from an EMBL/GenBank/DDBJ whole genome shotgun (WGS) entry which is preliminary data.</text>
</comment>
<comment type="similarity">
    <text evidence="5">Belongs to the TIM14 family.</text>
</comment>
<reference evidence="10 11" key="1">
    <citation type="submission" date="2018-01" db="EMBL/GenBank/DDBJ databases">
        <title>Whole genome sequence of Azospirillum brasilense REC3 isolated from strawberry roots.</title>
        <authorList>
            <person name="Fontana C.A."/>
            <person name="Salazar S.M."/>
            <person name="Bassi D."/>
            <person name="Puglisi E."/>
            <person name="Lovaisa N.C."/>
            <person name="Toffoli L.M."/>
            <person name="Pedraza R."/>
            <person name="Cocconcelli P.S."/>
        </authorList>
    </citation>
    <scope>NUCLEOTIDE SEQUENCE [LARGE SCALE GENOMIC DNA]</scope>
    <source>
        <strain evidence="10 11">REC3</strain>
        <plasmid evidence="10">p6unnamed</plasmid>
    </source>
</reference>
<name>A0A2K1G2W2_9PROT</name>
<evidence type="ECO:0000256" key="4">
    <source>
        <dbReference type="ARBA" id="ARBA00023136"/>
    </source>
</evidence>
<evidence type="ECO:0000256" key="5">
    <source>
        <dbReference type="ARBA" id="ARBA00038105"/>
    </source>
</evidence>
<dbReference type="Proteomes" id="UP000325333">
    <property type="component" value="Unassembled WGS sequence"/>
</dbReference>
<dbReference type="InterPro" id="IPR036869">
    <property type="entry name" value="J_dom_sf"/>
</dbReference>
<dbReference type="AlphaFoldDB" id="A0A2K1G2W2"/>
<keyword evidence="3 7" id="KW-1133">Transmembrane helix</keyword>
<dbReference type="Proteomes" id="UP000236268">
    <property type="component" value="Unassembled WGS sequence"/>
</dbReference>
<evidence type="ECO:0000256" key="1">
    <source>
        <dbReference type="ARBA" id="ARBA00004167"/>
    </source>
</evidence>
<protein>
    <submittedName>
        <fullName evidence="10">Molecular chaperone DnaJ</fullName>
    </submittedName>
</protein>
<evidence type="ECO:0000313" key="11">
    <source>
        <dbReference type="Proteomes" id="UP000236268"/>
    </source>
</evidence>
<dbReference type="PANTHER" id="PTHR12763">
    <property type="match status" value="1"/>
</dbReference>
<gene>
    <name evidence="10" type="ORF">C1S70_09870</name>
    <name evidence="9" type="ORF">FH063_003892</name>
</gene>
<dbReference type="SMART" id="SM00271">
    <property type="entry name" value="DnaJ"/>
    <property type="match status" value="1"/>
</dbReference>
<feature type="region of interest" description="Disordered" evidence="6">
    <location>
        <begin position="169"/>
        <end position="197"/>
    </location>
</feature>
<organism evidence="10 11">
    <name type="scientific">Azospirillum argentinense</name>
    <dbReference type="NCBI Taxonomy" id="2970906"/>
    <lineage>
        <taxon>Bacteria</taxon>
        <taxon>Pseudomonadati</taxon>
        <taxon>Pseudomonadota</taxon>
        <taxon>Alphaproteobacteria</taxon>
        <taxon>Rhodospirillales</taxon>
        <taxon>Azospirillaceae</taxon>
        <taxon>Azospirillum</taxon>
    </lineage>
</organism>
<feature type="transmembrane region" description="Helical" evidence="7">
    <location>
        <begin position="46"/>
        <end position="71"/>
    </location>
</feature>
<evidence type="ECO:0000256" key="7">
    <source>
        <dbReference type="SAM" id="Phobius"/>
    </source>
</evidence>
<feature type="compositionally biased region" description="Gly residues" evidence="6">
    <location>
        <begin position="184"/>
        <end position="195"/>
    </location>
</feature>
<dbReference type="EMBL" id="POWG01000008">
    <property type="protein sequence ID" value="PNQ99126.1"/>
    <property type="molecule type" value="Genomic_DNA"/>
</dbReference>
<accession>A0A2K1G2W2</accession>
<dbReference type="RefSeq" id="WP_103039723.1">
    <property type="nucleotide sequence ID" value="NZ_JBDZDB010000011.1"/>
</dbReference>
<comment type="subcellular location">
    <subcellularLocation>
        <location evidence="1">Membrane</location>
        <topology evidence="1">Single-pass membrane protein</topology>
    </subcellularLocation>
</comment>
<evidence type="ECO:0000313" key="10">
    <source>
        <dbReference type="EMBL" id="PNQ99126.1"/>
    </source>
</evidence>
<proteinExistence type="inferred from homology"/>
<sequence>MGQSGMFGFFLLGIALVAGFAMLARVFVSADPRTLATAVRYGGIALAAVTVVVLTLTGRLGTAMMLGALAFPLLTRWRTLRDAFRPSSYGASSGSGQTSQIETLYLRMTLQHDTGAMAGEVLHGPWRGRTLESLTLGQLLALLDECRRDDAQSASVLEAWLDRAHPDWQAAEEQSAGRANDAGSAGGGGGRGGGSMTRDEAYEILGLSPGATPEQVKDAHRRLMMKVHPDHGGSTYLAAKINQAKDLLLRN</sequence>
<dbReference type="PRINTS" id="PR00625">
    <property type="entry name" value="JDOMAIN"/>
</dbReference>
<evidence type="ECO:0000259" key="8">
    <source>
        <dbReference type="PROSITE" id="PS50076"/>
    </source>
</evidence>
<feature type="domain" description="J" evidence="8">
    <location>
        <begin position="200"/>
        <end position="251"/>
    </location>
</feature>
<dbReference type="FunFam" id="1.10.287.110:FF:000001">
    <property type="entry name" value="Import inner membrane translocase subunit tim14"/>
    <property type="match status" value="1"/>
</dbReference>
<dbReference type="PROSITE" id="PS50076">
    <property type="entry name" value="DNAJ_2"/>
    <property type="match status" value="1"/>
</dbReference>
<dbReference type="InterPro" id="IPR001623">
    <property type="entry name" value="DnaJ_domain"/>
</dbReference>
<evidence type="ECO:0000313" key="9">
    <source>
        <dbReference type="EMBL" id="KAA1057019.1"/>
    </source>
</evidence>
<evidence type="ECO:0000256" key="3">
    <source>
        <dbReference type="ARBA" id="ARBA00022989"/>
    </source>
</evidence>
<reference evidence="9 12" key="2">
    <citation type="submission" date="2019-07" db="EMBL/GenBank/DDBJ databases">
        <title>Genome sequencing of the stress-tolerant strain Azospirillum brasilense Az19.</title>
        <authorList>
            <person name="Maroniche G.A."/>
            <person name="Garcia J.E."/>
            <person name="Pagnussat L."/>
            <person name="Amenta M."/>
            <person name="Creus C.M."/>
        </authorList>
    </citation>
    <scope>NUCLEOTIDE SEQUENCE [LARGE SCALE GENOMIC DNA]</scope>
    <source>
        <strain evidence="9 12">Az19</strain>
    </source>
</reference>
<evidence type="ECO:0000313" key="12">
    <source>
        <dbReference type="Proteomes" id="UP000325333"/>
    </source>
</evidence>
<evidence type="ECO:0000256" key="6">
    <source>
        <dbReference type="SAM" id="MobiDB-lite"/>
    </source>
</evidence>
<geneLocation type="plasmid" evidence="10">
    <name>p6unnamed</name>
</geneLocation>
<keyword evidence="4 7" id="KW-0472">Membrane</keyword>